<feature type="region of interest" description="Disordered" evidence="6">
    <location>
        <begin position="609"/>
        <end position="646"/>
    </location>
</feature>
<feature type="region of interest" description="Disordered" evidence="6">
    <location>
        <begin position="841"/>
        <end position="934"/>
    </location>
</feature>
<dbReference type="InterPro" id="IPR024790">
    <property type="entry name" value="APC4_long_dom"/>
</dbReference>
<evidence type="ECO:0000313" key="8">
    <source>
        <dbReference type="EMBL" id="EPQ27886.1"/>
    </source>
</evidence>
<dbReference type="GeneID" id="19318731"/>
<protein>
    <recommendedName>
        <fullName evidence="1">Anaphase-promoting complex subunit 4</fullName>
    </recommendedName>
</protein>
<dbReference type="KEGG" id="pfp:PFL1_04630"/>
<dbReference type="Pfam" id="PF12896">
    <property type="entry name" value="ANAPC4"/>
    <property type="match status" value="1"/>
</dbReference>
<dbReference type="eggNOG" id="ENOG502SEA7">
    <property type="taxonomic scope" value="Eukaryota"/>
</dbReference>
<dbReference type="GO" id="GO:0031145">
    <property type="term" value="P:anaphase-promoting complex-dependent catabolic process"/>
    <property type="evidence" value="ECO:0007669"/>
    <property type="project" value="InterPro"/>
</dbReference>
<accession>A0A061HBC2</accession>
<gene>
    <name evidence="8" type="ORF">PFL1_04630</name>
</gene>
<dbReference type="OrthoDB" id="10259843at2759"/>
<evidence type="ECO:0000256" key="1">
    <source>
        <dbReference type="ARBA" id="ARBA00016067"/>
    </source>
</evidence>
<reference evidence="8 9" key="1">
    <citation type="journal article" date="2013" name="Plant Cell">
        <title>The transition from a phytopathogenic smut ancestor to an anamorphic biocontrol agent deciphered by comparative whole-genome analysis.</title>
        <authorList>
            <person name="Lefebvre F."/>
            <person name="Joly D.L."/>
            <person name="Labbe C."/>
            <person name="Teichmann B."/>
            <person name="Linning R."/>
            <person name="Belzile F."/>
            <person name="Bakkeren G."/>
            <person name="Belanger R.R."/>
        </authorList>
    </citation>
    <scope>NUCLEOTIDE SEQUENCE [LARGE SCALE GENOMIC DNA]</scope>
    <source>
        <strain evidence="8 9">PF-1</strain>
    </source>
</reference>
<keyword evidence="4" id="KW-0833">Ubl conjugation pathway</keyword>
<dbReference type="InterPro" id="IPR024789">
    <property type="entry name" value="APC4"/>
</dbReference>
<feature type="compositionally biased region" description="Pro residues" evidence="6">
    <location>
        <begin position="864"/>
        <end position="873"/>
    </location>
</feature>
<feature type="compositionally biased region" description="Low complexity" evidence="6">
    <location>
        <begin position="923"/>
        <end position="934"/>
    </location>
</feature>
<keyword evidence="2" id="KW-0132">Cell division</keyword>
<dbReference type="AlphaFoldDB" id="A0A061HBC2"/>
<feature type="compositionally biased region" description="Polar residues" evidence="6">
    <location>
        <begin position="612"/>
        <end position="636"/>
    </location>
</feature>
<evidence type="ECO:0000259" key="7">
    <source>
        <dbReference type="Pfam" id="PF12896"/>
    </source>
</evidence>
<feature type="region of interest" description="Disordered" evidence="6">
    <location>
        <begin position="768"/>
        <end position="795"/>
    </location>
</feature>
<dbReference type="GO" id="GO:0051301">
    <property type="term" value="P:cell division"/>
    <property type="evidence" value="ECO:0007669"/>
    <property type="project" value="UniProtKB-KW"/>
</dbReference>
<evidence type="ECO:0000256" key="5">
    <source>
        <dbReference type="ARBA" id="ARBA00023306"/>
    </source>
</evidence>
<dbReference type="GO" id="GO:0005680">
    <property type="term" value="C:anaphase-promoting complex"/>
    <property type="evidence" value="ECO:0007669"/>
    <property type="project" value="InterPro"/>
</dbReference>
<proteinExistence type="predicted"/>
<organism evidence="8 9">
    <name type="scientific">Pseudozyma flocculosa PF-1</name>
    <dbReference type="NCBI Taxonomy" id="1277687"/>
    <lineage>
        <taxon>Eukaryota</taxon>
        <taxon>Fungi</taxon>
        <taxon>Dikarya</taxon>
        <taxon>Basidiomycota</taxon>
        <taxon>Ustilaginomycotina</taxon>
        <taxon>Ustilaginomycetes</taxon>
        <taxon>Ustilaginales</taxon>
        <taxon>Ustilaginaceae</taxon>
        <taxon>Pseudozyma</taxon>
    </lineage>
</organism>
<dbReference type="GO" id="GO:0034399">
    <property type="term" value="C:nuclear periphery"/>
    <property type="evidence" value="ECO:0007669"/>
    <property type="project" value="TreeGrafter"/>
</dbReference>
<feature type="compositionally biased region" description="Low complexity" evidence="6">
    <location>
        <begin position="1133"/>
        <end position="1143"/>
    </location>
</feature>
<feature type="compositionally biased region" description="Basic residues" evidence="6">
    <location>
        <begin position="848"/>
        <end position="858"/>
    </location>
</feature>
<dbReference type="PANTHER" id="PTHR13260:SF0">
    <property type="entry name" value="ANAPHASE-PROMOTING COMPLEX SUBUNIT 4"/>
    <property type="match status" value="1"/>
</dbReference>
<feature type="compositionally biased region" description="Acidic residues" evidence="6">
    <location>
        <begin position="768"/>
        <end position="784"/>
    </location>
</feature>
<evidence type="ECO:0000256" key="3">
    <source>
        <dbReference type="ARBA" id="ARBA00022776"/>
    </source>
</evidence>
<dbReference type="Proteomes" id="UP000053664">
    <property type="component" value="Unassembled WGS sequence"/>
</dbReference>
<evidence type="ECO:0000313" key="9">
    <source>
        <dbReference type="Proteomes" id="UP000053664"/>
    </source>
</evidence>
<dbReference type="GO" id="GO:0070979">
    <property type="term" value="P:protein K11-linked ubiquitination"/>
    <property type="evidence" value="ECO:0007669"/>
    <property type="project" value="TreeGrafter"/>
</dbReference>
<keyword evidence="3" id="KW-0498">Mitosis</keyword>
<dbReference type="HOGENOM" id="CLU_264100_0_0_1"/>
<sequence length="1269" mass="136689">MALPIEGGTWAEPGACLGLMPVLADHRLPKSATLLHSSANPRMDLVLLLTKDEAAAAATTAAGASANRGMSAAQRALMQRMMAKRAGQAAGPATAPEPTRGPKINMELWRLGDDSSCVWEVPLTAERLLDPEPGSAAAKAAEQELEDLCVHDIGWSPDGDRLAALFSVRRLKTAAAASEPSGRYVTLVRTFSVHDGRLCSTALLHPVRDIRTKRDAERFKAPHQLSWHPLDPPAEATEAAKKGQTASATAAKQLAKFDPLPPVPSADEFASGSSTANLMPHQLRMMQMSGAQKPQPSFELPSSMRASGRGPLASYPWLFKDGTELGLVERSDRGSGSGSGTGPSPRPADGANRDTAASDLAATSILCVANSKTSRIHLLLDASIHLGSFAACPAYRNDNLPHRYTTSHITTHVPRNLSTVIVGFTLDRIAGPKESKLSGEHVVSLRATEAKLPIKQSGKAHPKSSAHLMNKLSRLGHLLGIYAGYSLDVAAIIQQIWSREIQQGVIDEWTKLTKELQVKFGCDYKYELLNSLLTGKASPAVETLLLANLTEGLLTRFEQTAFAAFDRLKQLLHVSLRPALERILICLKEWQGLYRYFRLYNFGGLEDDAPQRESSNSGSTPSYGYTQTCSESSSNEEPALEAKRPDKSNRLPNKFIRVIQECLDTCLSLAELIDIESVTVEEFFRYCRYEKERQERLKQDQQEPRLAINYDVTTVARFLERGFEPPGIKRLLGSTPLASEIPAPDSAAAAGDATATDLAQQEVVVIDDSDDDDDLGDSEFDELEGGNSVLDVDDDMDDVEQRADAGEDAEVVESSALEAMLAQARAHLKKIEALVEAAGAKEGGAGAKGKKGKGKAPAKRAAAPAPPPPPPAPKRPRGRERVSQAPAFVSKPPSAMAAPSPPPQVASGSRDTSKRAGGSTRKTGLSTTSPTSPGLLDVLATVVRQMGQVLGDVLAESLSNVKIKSTYTASTRVFHGKIPIEDEAKGPIPKRPLTACDAIESLASVPAQQPEPAPRLLKVASAHGQDRVNSKDFTEYFVATCTRASYGLNPAGSDGAVAAGDNQPEFDRLIVWAWTPKMRTIEHQYLMFGFRSAHVFQGQAQGATILDYAYYDHRELVLLVRLPLSGAAAQPASAAASSASASGAGRGRGRKRKTRASDANGGSTDDGGGGGDDDDTAAARYFIATFWQDEHVRGLLFEEDYHPLEDVPLQLERVTELPTGFRAASMSMSERKKTVAVVNRQRNRIVYVDLTRDWQPAPIQTEHQVGRRG</sequence>
<dbReference type="RefSeq" id="XP_007880347.1">
    <property type="nucleotide sequence ID" value="XM_007882156.1"/>
</dbReference>
<feature type="region of interest" description="Disordered" evidence="6">
    <location>
        <begin position="328"/>
        <end position="354"/>
    </location>
</feature>
<keyword evidence="5" id="KW-0131">Cell cycle</keyword>
<evidence type="ECO:0000256" key="4">
    <source>
        <dbReference type="ARBA" id="ARBA00022786"/>
    </source>
</evidence>
<evidence type="ECO:0000256" key="2">
    <source>
        <dbReference type="ARBA" id="ARBA00022618"/>
    </source>
</evidence>
<name>A0A061HBC2_9BASI</name>
<feature type="domain" description="Anaphase-promoting complex subunit 4 long" evidence="7">
    <location>
        <begin position="464"/>
        <end position="598"/>
    </location>
</feature>
<feature type="region of interest" description="Disordered" evidence="6">
    <location>
        <begin position="83"/>
        <end position="102"/>
    </location>
</feature>
<evidence type="ECO:0000256" key="6">
    <source>
        <dbReference type="SAM" id="MobiDB-lite"/>
    </source>
</evidence>
<dbReference type="PANTHER" id="PTHR13260">
    <property type="entry name" value="ANAPHASE PROMOTING COMPLEX SUBUNIT 4 APC4"/>
    <property type="match status" value="1"/>
</dbReference>
<feature type="region of interest" description="Disordered" evidence="6">
    <location>
        <begin position="1133"/>
        <end position="1172"/>
    </location>
</feature>
<dbReference type="EMBL" id="KE361637">
    <property type="protein sequence ID" value="EPQ27886.1"/>
    <property type="molecule type" value="Genomic_DNA"/>
</dbReference>